<dbReference type="Gene3D" id="2.60.120.620">
    <property type="entry name" value="q2cbj1_9rhob like domain"/>
    <property type="match status" value="1"/>
</dbReference>
<dbReference type="InParanoid" id="A0A0H2RFV5"/>
<feature type="region of interest" description="Disordered" evidence="1">
    <location>
        <begin position="1"/>
        <end position="89"/>
    </location>
</feature>
<feature type="compositionally biased region" description="Polar residues" evidence="1">
    <location>
        <begin position="1178"/>
        <end position="1191"/>
    </location>
</feature>
<reference evidence="3 4" key="1">
    <citation type="submission" date="2015-04" db="EMBL/GenBank/DDBJ databases">
        <title>Complete genome sequence of Schizopora paradoxa KUC8140, a cosmopolitan wood degrader in East Asia.</title>
        <authorList>
            <consortium name="DOE Joint Genome Institute"/>
            <person name="Min B."/>
            <person name="Park H."/>
            <person name="Jang Y."/>
            <person name="Kim J.-J."/>
            <person name="Kim K.H."/>
            <person name="Pangilinan J."/>
            <person name="Lipzen A."/>
            <person name="Riley R."/>
            <person name="Grigoriev I.V."/>
            <person name="Spatafora J.W."/>
            <person name="Choi I.-G."/>
        </authorList>
    </citation>
    <scope>NUCLEOTIDE SEQUENCE [LARGE SCALE GENOMIC DNA]</scope>
    <source>
        <strain evidence="3 4">KUC8140</strain>
    </source>
</reference>
<accession>A0A0H2RFV5</accession>
<keyword evidence="4" id="KW-1185">Reference proteome</keyword>
<dbReference type="Proteomes" id="UP000053477">
    <property type="component" value="Unassembled WGS sequence"/>
</dbReference>
<dbReference type="PANTHER" id="PTHR33099">
    <property type="entry name" value="FE2OG DIOXYGENASE DOMAIN-CONTAINING PROTEIN"/>
    <property type="match status" value="1"/>
</dbReference>
<proteinExistence type="predicted"/>
<dbReference type="OrthoDB" id="124582at2759"/>
<feature type="compositionally biased region" description="Polar residues" evidence="1">
    <location>
        <begin position="29"/>
        <end position="40"/>
    </location>
</feature>
<feature type="compositionally biased region" description="Acidic residues" evidence="1">
    <location>
        <begin position="77"/>
        <end position="89"/>
    </location>
</feature>
<evidence type="ECO:0000259" key="2">
    <source>
        <dbReference type="Pfam" id="PF13640"/>
    </source>
</evidence>
<evidence type="ECO:0000313" key="4">
    <source>
        <dbReference type="Proteomes" id="UP000053477"/>
    </source>
</evidence>
<feature type="region of interest" description="Disordered" evidence="1">
    <location>
        <begin position="1177"/>
        <end position="1219"/>
    </location>
</feature>
<protein>
    <recommendedName>
        <fullName evidence="2">Prolyl 4-hydroxylase alpha subunit Fe(2+) 2OG dioxygenase domain-containing protein</fullName>
    </recommendedName>
</protein>
<dbReference type="AlphaFoldDB" id="A0A0H2RFV5"/>
<feature type="compositionally biased region" description="Polar residues" evidence="1">
    <location>
        <begin position="12"/>
        <end position="23"/>
    </location>
</feature>
<gene>
    <name evidence="3" type="ORF">SCHPADRAFT_999401</name>
</gene>
<dbReference type="EMBL" id="KQ086019">
    <property type="protein sequence ID" value="KLO10714.1"/>
    <property type="molecule type" value="Genomic_DNA"/>
</dbReference>
<evidence type="ECO:0000313" key="3">
    <source>
        <dbReference type="EMBL" id="KLO10714.1"/>
    </source>
</evidence>
<name>A0A0H2RFV5_9AGAM</name>
<dbReference type="PANTHER" id="PTHR33099:SF7">
    <property type="entry name" value="MYND-TYPE DOMAIN-CONTAINING PROTEIN"/>
    <property type="match status" value="1"/>
</dbReference>
<sequence length="1219" mass="135545">MDGAKECPDAVSDNTSLAENNHNLPPESTLPSAHPNGSSSDDQRDENGGTCVQETENASADEDDSEYFDSDVTVSSDSEDYETDEEEITKEDLKSLRNLKDDLTKLLDDLKASPNSYYCHQAFPDAPNPMVSISDFGPLGLPLSAPEAQRLISSSRQAPFGKGERTVVDKAVRDTWEIDASKIMLENPAWNTWMEKTVVPHVCEILGVSISASAPRAELYKLLLYETGSHFLPHQDTEKMPGMFATIVVTLPSRFSGGQLVLSHAGKNDVIDIAETSFNTTHVMSWYTDIMHSVKPVQSGYRLAFSYNLVHGKNSFKPVVNLPEQKTEKLRTLLKNWSKADRAGHQDIDWKLCFSMDHQYSEMNLRSATLKGDDARLVAIVAPIAAELNFGLYVANVELRKEGAAEEWDGKGRFWKGRTSDTSGFEMTDVYDETLSIECVYDVDGIPMDAGYLSIDDIEMVPGGLGDGDPDEEEYSGYTGNEGGNLEYWYHDSLLIFCPDLDQFRIDQNQICDYAQDVLAKIHVESQAPTKEDIALVNQVLKIMNRGPPISVLEEAMDVLTCAARNWNHLDVWKCAVSSCPPKHLLEAIGNDGFLEALDMFGVLHVENVLLNALHYDLTNSRRLSLIEHLFKNAIERHDPAWVYWFDGLRYSVLCTLKEPEDADVEYLVNAAKCSGTQYFNDVVISQLKSFKPNLNFWLSLLSGLSQARSLIPPEPQAVGAIVSNVLDDILSNVAAFPVLAKTSSSYSYSLDPPAKKKPDIDSWSKAMELCLLLPSSGNCRTFVEKMRNTYANEKDDEKIWILDTFVGPAVRRLDTILNSKEVLKSGDMALIEFFDFATELFVENRLSKPDCKEAEIEDFISAASRSHVSLLNDKLSTGVIESLVKKYPKLAPKLLQGVFEMKKAREMANSDTESCERIVFDIVKAIILETSLSSNPEDIKHWQLPLRDVVSPAVKTTMDLLALCFDFEVQSLASDLLDKLLLHVASFSDETHITCIERVLVPIIPRIKEFLSQRGQSLSAEPFRQFTAQVLNDYVKIVLGTRPAESVPLADIKAVGCGCADCERLVSFFIGTESVLLIQEKVNVRKHLLQQLEATRRWGVKWKIIVRTSPETVQVIKPSSLAAATHWIERKERGLKFLQSVGTTEELSNILGSDYTLVADALGFRSPLAVLKASGWSHGSANSEGSNGKNRGSKRLSMESNNSQKRIRMDGNAGGTTV</sequence>
<dbReference type="InterPro" id="IPR044862">
    <property type="entry name" value="Pro_4_hyd_alph_FE2OG_OXY"/>
</dbReference>
<organism evidence="3 4">
    <name type="scientific">Schizopora paradoxa</name>
    <dbReference type="NCBI Taxonomy" id="27342"/>
    <lineage>
        <taxon>Eukaryota</taxon>
        <taxon>Fungi</taxon>
        <taxon>Dikarya</taxon>
        <taxon>Basidiomycota</taxon>
        <taxon>Agaricomycotina</taxon>
        <taxon>Agaricomycetes</taxon>
        <taxon>Hymenochaetales</taxon>
        <taxon>Schizoporaceae</taxon>
        <taxon>Schizopora</taxon>
    </lineage>
</organism>
<feature type="compositionally biased region" description="Acidic residues" evidence="1">
    <location>
        <begin position="59"/>
        <end position="69"/>
    </location>
</feature>
<dbReference type="Pfam" id="PF13640">
    <property type="entry name" value="2OG-FeII_Oxy_3"/>
    <property type="match status" value="1"/>
</dbReference>
<feature type="domain" description="Prolyl 4-hydroxylase alpha subunit Fe(2+) 2OG dioxygenase" evidence="2">
    <location>
        <begin position="221"/>
        <end position="307"/>
    </location>
</feature>
<evidence type="ECO:0000256" key="1">
    <source>
        <dbReference type="SAM" id="MobiDB-lite"/>
    </source>
</evidence>